<dbReference type="Gene3D" id="2.60.120.890">
    <property type="entry name" value="BT2081, beta-jelly-roll domain"/>
    <property type="match status" value="1"/>
</dbReference>
<dbReference type="InterPro" id="IPR038653">
    <property type="entry name" value="Put_CMD_sf"/>
</dbReference>
<feature type="chain" id="PRO_5038672082" evidence="1">
    <location>
        <begin position="21"/>
        <end position="318"/>
    </location>
</feature>
<name>A0A9D9EFQ0_9BACT</name>
<feature type="domain" description="Putative carbohydrate metabolism" evidence="2">
    <location>
        <begin position="71"/>
        <end position="316"/>
    </location>
</feature>
<keyword evidence="1" id="KW-0732">Signal</keyword>
<proteinExistence type="predicted"/>
<reference evidence="3" key="1">
    <citation type="submission" date="2020-10" db="EMBL/GenBank/DDBJ databases">
        <authorList>
            <person name="Gilroy R."/>
        </authorList>
    </citation>
    <scope>NUCLEOTIDE SEQUENCE</scope>
    <source>
        <strain evidence="3">D3-1215</strain>
    </source>
</reference>
<dbReference type="AlphaFoldDB" id="A0A9D9EFQ0"/>
<gene>
    <name evidence="3" type="ORF">IAC32_01730</name>
</gene>
<dbReference type="Proteomes" id="UP000823637">
    <property type="component" value="Unassembled WGS sequence"/>
</dbReference>
<dbReference type="EMBL" id="JADIMR010000026">
    <property type="protein sequence ID" value="MBO8446452.1"/>
    <property type="molecule type" value="Genomic_DNA"/>
</dbReference>
<comment type="caution">
    <text evidence="3">The sequence shown here is derived from an EMBL/GenBank/DDBJ whole genome shotgun (WGS) entry which is preliminary data.</text>
</comment>
<sequence length="318" mass="35624">MNLGRALLFIAVPFSVAAHAETEMLPFGDFEKVQVRQIKESGIIGGKTKTLYEIACGDTIKENVPFVYEGATIWATSNAYAKVMGIQKGSCSVEPDSSHDGSGCLRLDTKLEEVKVLGMINLEVLVSGSVFLGDKNEPVTGTNDPYRYINMGIPFAKRPKALVLDYKCLISQDGFVMKYTGFGNGKRIDNVHDEGEFIVYLQRRWEDPDGNIYASRVATLRHRLTEDVPEWQKNARFELHYGNIENEPYYKPYMALLKDGPYKARNSKGEMKTVRETGWDDASAIPTHIILMLTTGNQGAFIGTLGNTLWIDNVRLEY</sequence>
<dbReference type="Pfam" id="PF13201">
    <property type="entry name" value="PCMD"/>
    <property type="match status" value="1"/>
</dbReference>
<dbReference type="InterPro" id="IPR025112">
    <property type="entry name" value="PCMD"/>
</dbReference>
<evidence type="ECO:0000259" key="2">
    <source>
        <dbReference type="Pfam" id="PF13201"/>
    </source>
</evidence>
<accession>A0A9D9EFQ0</accession>
<evidence type="ECO:0000313" key="3">
    <source>
        <dbReference type="EMBL" id="MBO8446452.1"/>
    </source>
</evidence>
<reference evidence="3" key="2">
    <citation type="journal article" date="2021" name="PeerJ">
        <title>Extensive microbial diversity within the chicken gut microbiome revealed by metagenomics and culture.</title>
        <authorList>
            <person name="Gilroy R."/>
            <person name="Ravi A."/>
            <person name="Getino M."/>
            <person name="Pursley I."/>
            <person name="Horton D.L."/>
            <person name="Alikhan N.F."/>
            <person name="Baker D."/>
            <person name="Gharbi K."/>
            <person name="Hall N."/>
            <person name="Watson M."/>
            <person name="Adriaenssens E.M."/>
            <person name="Foster-Nyarko E."/>
            <person name="Jarju S."/>
            <person name="Secka A."/>
            <person name="Antonio M."/>
            <person name="Oren A."/>
            <person name="Chaudhuri R.R."/>
            <person name="La Ragione R."/>
            <person name="Hildebrand F."/>
            <person name="Pallen M.J."/>
        </authorList>
    </citation>
    <scope>NUCLEOTIDE SEQUENCE</scope>
    <source>
        <strain evidence="3">D3-1215</strain>
    </source>
</reference>
<protein>
    <submittedName>
        <fullName evidence="3">PCMD domain-containing protein</fullName>
    </submittedName>
</protein>
<evidence type="ECO:0000256" key="1">
    <source>
        <dbReference type="SAM" id="SignalP"/>
    </source>
</evidence>
<evidence type="ECO:0000313" key="4">
    <source>
        <dbReference type="Proteomes" id="UP000823637"/>
    </source>
</evidence>
<organism evidence="3 4">
    <name type="scientific">Candidatus Enterocola intestinipullorum</name>
    <dbReference type="NCBI Taxonomy" id="2840783"/>
    <lineage>
        <taxon>Bacteria</taxon>
        <taxon>Pseudomonadati</taxon>
        <taxon>Bacteroidota</taxon>
        <taxon>Bacteroidia</taxon>
        <taxon>Bacteroidales</taxon>
        <taxon>Candidatus Enterocola</taxon>
    </lineage>
</organism>
<feature type="signal peptide" evidence="1">
    <location>
        <begin position="1"/>
        <end position="20"/>
    </location>
</feature>